<dbReference type="PANTHER" id="PTHR14969">
    <property type="entry name" value="SPHINGOSINE-1-PHOSPHATE PHOSPHOHYDROLASE"/>
    <property type="match status" value="1"/>
</dbReference>
<dbReference type="Gene3D" id="1.20.144.10">
    <property type="entry name" value="Phosphatidic acid phosphatase type 2/haloperoxidase"/>
    <property type="match status" value="1"/>
</dbReference>
<comment type="caution">
    <text evidence="3">The sequence shown here is derived from an EMBL/GenBank/DDBJ whole genome shotgun (WGS) entry which is preliminary data.</text>
</comment>
<evidence type="ECO:0000259" key="2">
    <source>
        <dbReference type="SMART" id="SM00014"/>
    </source>
</evidence>
<feature type="transmembrane region" description="Helical" evidence="1">
    <location>
        <begin position="209"/>
        <end position="227"/>
    </location>
</feature>
<feature type="domain" description="Phosphatidic acid phosphatase type 2/haloperoxidase" evidence="2">
    <location>
        <begin position="111"/>
        <end position="224"/>
    </location>
</feature>
<keyword evidence="1" id="KW-1133">Transmembrane helix</keyword>
<accession>A0ABU2ZE56</accession>
<sequence>MHSTDDATAVPTHGDGKQMLWLSPEHALAFAATFLVGFVALAMLIAHGQTAGFDKAGLLFWRHGDALLPAGPGWVQEMVRDISALGGVTLRNWAAGAGVVALLFLGRRAPALMLAITVASGWLVNTGAKLAFDRARPQIVPHLAEASGASFPSGHSFNGAVVYITLALLFAAISTRRQVRNMLIACAFIVSAAIAMSRVWLGVHYPSDVAAGWMAGAGWAFVCVAVLHRPVQRLTAPTARTLPPAG</sequence>
<keyword evidence="1" id="KW-0472">Membrane</keyword>
<dbReference type="Pfam" id="PF01569">
    <property type="entry name" value="PAP2"/>
    <property type="match status" value="1"/>
</dbReference>
<dbReference type="SMART" id="SM00014">
    <property type="entry name" value="acidPPc"/>
    <property type="match status" value="1"/>
</dbReference>
<gene>
    <name evidence="3" type="ORF">RM533_01670</name>
</gene>
<evidence type="ECO:0000256" key="1">
    <source>
        <dbReference type="SAM" id="Phobius"/>
    </source>
</evidence>
<dbReference type="PANTHER" id="PTHR14969:SF13">
    <property type="entry name" value="AT30094P"/>
    <property type="match status" value="1"/>
</dbReference>
<dbReference type="SUPFAM" id="SSF48317">
    <property type="entry name" value="Acid phosphatase/Vanadium-dependent haloperoxidase"/>
    <property type="match status" value="1"/>
</dbReference>
<feature type="transmembrane region" description="Helical" evidence="1">
    <location>
        <begin position="27"/>
        <end position="46"/>
    </location>
</feature>
<feature type="transmembrane region" description="Helical" evidence="1">
    <location>
        <begin position="157"/>
        <end position="175"/>
    </location>
</feature>
<feature type="transmembrane region" description="Helical" evidence="1">
    <location>
        <begin position="182"/>
        <end position="203"/>
    </location>
</feature>
<feature type="transmembrane region" description="Helical" evidence="1">
    <location>
        <begin position="82"/>
        <end position="105"/>
    </location>
</feature>
<keyword evidence="4" id="KW-1185">Reference proteome</keyword>
<name>A0ABU2ZE56_9SPHN</name>
<dbReference type="EMBL" id="JAVRHS010000001">
    <property type="protein sequence ID" value="MDT0574888.1"/>
    <property type="molecule type" value="Genomic_DNA"/>
</dbReference>
<protein>
    <submittedName>
        <fullName evidence="3">Phosphatase PAP2 family protein</fullName>
    </submittedName>
</protein>
<dbReference type="Proteomes" id="UP001259803">
    <property type="component" value="Unassembled WGS sequence"/>
</dbReference>
<evidence type="ECO:0000313" key="3">
    <source>
        <dbReference type="EMBL" id="MDT0574888.1"/>
    </source>
</evidence>
<dbReference type="CDD" id="cd03392">
    <property type="entry name" value="PAP2_like_2"/>
    <property type="match status" value="1"/>
</dbReference>
<proteinExistence type="predicted"/>
<keyword evidence="1" id="KW-0812">Transmembrane</keyword>
<organism evidence="3 4">
    <name type="scientific">Croceicoccus esteveae</name>
    <dbReference type="NCBI Taxonomy" id="3075597"/>
    <lineage>
        <taxon>Bacteria</taxon>
        <taxon>Pseudomonadati</taxon>
        <taxon>Pseudomonadota</taxon>
        <taxon>Alphaproteobacteria</taxon>
        <taxon>Sphingomonadales</taxon>
        <taxon>Erythrobacteraceae</taxon>
        <taxon>Croceicoccus</taxon>
    </lineage>
</organism>
<evidence type="ECO:0000313" key="4">
    <source>
        <dbReference type="Proteomes" id="UP001259803"/>
    </source>
</evidence>
<dbReference type="InterPro" id="IPR036938">
    <property type="entry name" value="PAP2/HPO_sf"/>
</dbReference>
<feature type="transmembrane region" description="Helical" evidence="1">
    <location>
        <begin position="112"/>
        <end position="132"/>
    </location>
</feature>
<reference evidence="3 4" key="1">
    <citation type="submission" date="2023-09" db="EMBL/GenBank/DDBJ databases">
        <authorList>
            <person name="Rey-Velasco X."/>
        </authorList>
    </citation>
    <scope>NUCLEOTIDE SEQUENCE [LARGE SCALE GENOMIC DNA]</scope>
    <source>
        <strain evidence="3 4">F390</strain>
    </source>
</reference>
<dbReference type="RefSeq" id="WP_311339446.1">
    <property type="nucleotide sequence ID" value="NZ_JAVRHS010000001.1"/>
</dbReference>
<dbReference type="InterPro" id="IPR000326">
    <property type="entry name" value="PAP2/HPO"/>
</dbReference>